<protein>
    <submittedName>
        <fullName evidence="2">Uncharacterized protein</fullName>
    </submittedName>
</protein>
<reference evidence="2 3" key="1">
    <citation type="submission" date="2023-03" db="EMBL/GenBank/DDBJ databases">
        <title>High recombination rates correlate with genetic variation in Cardiocondyla obscurior ants.</title>
        <authorList>
            <person name="Errbii M."/>
        </authorList>
    </citation>
    <scope>NUCLEOTIDE SEQUENCE [LARGE SCALE GENOMIC DNA]</scope>
    <source>
        <strain evidence="2">Alpha-2009</strain>
        <tissue evidence="2">Whole body</tissue>
    </source>
</reference>
<gene>
    <name evidence="2" type="ORF">PUN28_004293</name>
</gene>
<keyword evidence="3" id="KW-1185">Reference proteome</keyword>
<feature type="compositionally biased region" description="Basic residues" evidence="1">
    <location>
        <begin position="15"/>
        <end position="27"/>
    </location>
</feature>
<evidence type="ECO:0000256" key="1">
    <source>
        <dbReference type="SAM" id="MobiDB-lite"/>
    </source>
</evidence>
<evidence type="ECO:0000313" key="2">
    <source>
        <dbReference type="EMBL" id="KAL0125043.1"/>
    </source>
</evidence>
<feature type="region of interest" description="Disordered" evidence="1">
    <location>
        <begin position="1"/>
        <end position="27"/>
    </location>
</feature>
<comment type="caution">
    <text evidence="2">The sequence shown here is derived from an EMBL/GenBank/DDBJ whole genome shotgun (WGS) entry which is preliminary data.</text>
</comment>
<proteinExistence type="predicted"/>
<dbReference type="AlphaFoldDB" id="A0AAW2GBY3"/>
<accession>A0AAW2GBY3</accession>
<sequence>MVGRTKNSEWMMKSSNRKTLKKSQVRRNKQIRNLQELVRRFFIQYLCAAAPNKEVFLTPPRQEDRPWSPRPGAPSTSSIHGNPEPLYCYNPPTDLLDASDFSERSTKPGSEQFRPTTPSYTLSSSLISDSRFPESEFRACSSPLSPPLFPFVPDEIDSPGEDDSISLPEIDFRDYSPSPVPSIEVLEEQPESREVIDPLLELLRRTSTPWTDPVPKGAFNIGPDYFDLEKISRQASQSPPDSNFFIYYPGVETPFLASMGLINLVFPRTTVRVCEIEEITLD</sequence>
<feature type="region of interest" description="Disordered" evidence="1">
    <location>
        <begin position="98"/>
        <end position="125"/>
    </location>
</feature>
<name>A0AAW2GBY3_9HYME</name>
<organism evidence="2 3">
    <name type="scientific">Cardiocondyla obscurior</name>
    <dbReference type="NCBI Taxonomy" id="286306"/>
    <lineage>
        <taxon>Eukaryota</taxon>
        <taxon>Metazoa</taxon>
        <taxon>Ecdysozoa</taxon>
        <taxon>Arthropoda</taxon>
        <taxon>Hexapoda</taxon>
        <taxon>Insecta</taxon>
        <taxon>Pterygota</taxon>
        <taxon>Neoptera</taxon>
        <taxon>Endopterygota</taxon>
        <taxon>Hymenoptera</taxon>
        <taxon>Apocrita</taxon>
        <taxon>Aculeata</taxon>
        <taxon>Formicoidea</taxon>
        <taxon>Formicidae</taxon>
        <taxon>Myrmicinae</taxon>
        <taxon>Cardiocondyla</taxon>
    </lineage>
</organism>
<feature type="region of interest" description="Disordered" evidence="1">
    <location>
        <begin position="57"/>
        <end position="86"/>
    </location>
</feature>
<feature type="compositionally biased region" description="Low complexity" evidence="1">
    <location>
        <begin position="115"/>
        <end position="125"/>
    </location>
</feature>
<dbReference type="Proteomes" id="UP001430953">
    <property type="component" value="Unassembled WGS sequence"/>
</dbReference>
<dbReference type="EMBL" id="JADYXP020000004">
    <property type="protein sequence ID" value="KAL0125043.1"/>
    <property type="molecule type" value="Genomic_DNA"/>
</dbReference>
<evidence type="ECO:0000313" key="3">
    <source>
        <dbReference type="Proteomes" id="UP001430953"/>
    </source>
</evidence>